<dbReference type="Proteomes" id="UP000293562">
    <property type="component" value="Unassembled WGS sequence"/>
</dbReference>
<dbReference type="AlphaFoldDB" id="A0A4Q7VMR5"/>
<dbReference type="EMBL" id="SHKN01000001">
    <property type="protein sequence ID" value="RZT97579.1"/>
    <property type="molecule type" value="Genomic_DNA"/>
</dbReference>
<organism evidence="1 2">
    <name type="scientific">Ancylomarina subtilis</name>
    <dbReference type="NCBI Taxonomy" id="1639035"/>
    <lineage>
        <taxon>Bacteria</taxon>
        <taxon>Pseudomonadati</taxon>
        <taxon>Bacteroidota</taxon>
        <taxon>Bacteroidia</taxon>
        <taxon>Marinilabiliales</taxon>
        <taxon>Marinifilaceae</taxon>
        <taxon>Ancylomarina</taxon>
    </lineage>
</organism>
<proteinExistence type="predicted"/>
<reference evidence="1 2" key="1">
    <citation type="submission" date="2019-02" db="EMBL/GenBank/DDBJ databases">
        <title>Genomic Encyclopedia of Type Strains, Phase IV (KMG-IV): sequencing the most valuable type-strain genomes for metagenomic binning, comparative biology and taxonomic classification.</title>
        <authorList>
            <person name="Goeker M."/>
        </authorList>
    </citation>
    <scope>NUCLEOTIDE SEQUENCE [LARGE SCALE GENOMIC DNA]</scope>
    <source>
        <strain evidence="1 2">DSM 28825</strain>
    </source>
</reference>
<gene>
    <name evidence="1" type="ORF">EV201_2252</name>
</gene>
<accession>A0A4Q7VMR5</accession>
<keyword evidence="2" id="KW-1185">Reference proteome</keyword>
<evidence type="ECO:0000313" key="1">
    <source>
        <dbReference type="EMBL" id="RZT97579.1"/>
    </source>
</evidence>
<comment type="caution">
    <text evidence="1">The sequence shown here is derived from an EMBL/GenBank/DDBJ whole genome shotgun (WGS) entry which is preliminary data.</text>
</comment>
<protein>
    <submittedName>
        <fullName evidence="1">Uncharacterized protein</fullName>
    </submittedName>
</protein>
<sequence>MTLSLHITKLHKLDLLFFIQNSIFRGLHQHDKFYDSK</sequence>
<evidence type="ECO:0000313" key="2">
    <source>
        <dbReference type="Proteomes" id="UP000293562"/>
    </source>
</evidence>
<name>A0A4Q7VMR5_9BACT</name>